<evidence type="ECO:0000256" key="1">
    <source>
        <dbReference type="SAM" id="MobiDB-lite"/>
    </source>
</evidence>
<reference evidence="3" key="1">
    <citation type="journal article" date="2011" name="PLoS Genet.">
        <title>Genomic analysis of the necrotrophic fungal pathogens Sclerotinia sclerotiorum and Botrytis cinerea.</title>
        <authorList>
            <person name="Amselem J."/>
            <person name="Cuomo C.A."/>
            <person name="van Kan J.A."/>
            <person name="Viaud M."/>
            <person name="Benito E.P."/>
            <person name="Couloux A."/>
            <person name="Coutinho P.M."/>
            <person name="de Vries R.P."/>
            <person name="Dyer P.S."/>
            <person name="Fillinger S."/>
            <person name="Fournier E."/>
            <person name="Gout L."/>
            <person name="Hahn M."/>
            <person name="Kohn L."/>
            <person name="Lapalu N."/>
            <person name="Plummer K.M."/>
            <person name="Pradier J.M."/>
            <person name="Quevillon E."/>
            <person name="Sharon A."/>
            <person name="Simon A."/>
            <person name="ten Have A."/>
            <person name="Tudzynski B."/>
            <person name="Tudzynski P."/>
            <person name="Wincker P."/>
            <person name="Andrew M."/>
            <person name="Anthouard V."/>
            <person name="Beever R.E."/>
            <person name="Beffa R."/>
            <person name="Benoit I."/>
            <person name="Bouzid O."/>
            <person name="Brault B."/>
            <person name="Chen Z."/>
            <person name="Choquer M."/>
            <person name="Collemare J."/>
            <person name="Cotton P."/>
            <person name="Danchin E.G."/>
            <person name="Da Silva C."/>
            <person name="Gautier A."/>
            <person name="Giraud C."/>
            <person name="Giraud T."/>
            <person name="Gonzalez C."/>
            <person name="Grossetete S."/>
            <person name="Guldener U."/>
            <person name="Henrissat B."/>
            <person name="Howlett B.J."/>
            <person name="Kodira C."/>
            <person name="Kretschmer M."/>
            <person name="Lappartient A."/>
            <person name="Leroch M."/>
            <person name="Levis C."/>
            <person name="Mauceli E."/>
            <person name="Neuveglise C."/>
            <person name="Oeser B."/>
            <person name="Pearson M."/>
            <person name="Poulain J."/>
            <person name="Poussereau N."/>
            <person name="Quesneville H."/>
            <person name="Rascle C."/>
            <person name="Schumacher J."/>
            <person name="Segurens B."/>
            <person name="Sexton A."/>
            <person name="Silva E."/>
            <person name="Sirven C."/>
            <person name="Soanes D.M."/>
            <person name="Talbot N.J."/>
            <person name="Templeton M."/>
            <person name="Yandava C."/>
            <person name="Yarden O."/>
            <person name="Zeng Q."/>
            <person name="Rollins J.A."/>
            <person name="Lebrun M.H."/>
            <person name="Dickman M."/>
        </authorList>
    </citation>
    <scope>NUCLEOTIDE SEQUENCE [LARGE SCALE GENOMIC DNA]</scope>
    <source>
        <strain evidence="3">T4</strain>
    </source>
</reference>
<name>G2XR79_BOTF4</name>
<proteinExistence type="predicted"/>
<organism evidence="2 3">
    <name type="scientific">Botryotinia fuckeliana (strain T4)</name>
    <name type="common">Noble rot fungus</name>
    <name type="synonym">Botrytis cinerea</name>
    <dbReference type="NCBI Taxonomy" id="999810"/>
    <lineage>
        <taxon>Eukaryota</taxon>
        <taxon>Fungi</taxon>
        <taxon>Dikarya</taxon>
        <taxon>Ascomycota</taxon>
        <taxon>Pezizomycotina</taxon>
        <taxon>Leotiomycetes</taxon>
        <taxon>Helotiales</taxon>
        <taxon>Sclerotiniaceae</taxon>
        <taxon>Botrytis</taxon>
    </lineage>
</organism>
<evidence type="ECO:0000313" key="2">
    <source>
        <dbReference type="EMBL" id="CCD43247.1"/>
    </source>
</evidence>
<evidence type="ECO:0000313" key="3">
    <source>
        <dbReference type="Proteomes" id="UP000008177"/>
    </source>
</evidence>
<accession>G2XR79</accession>
<dbReference type="AlphaFoldDB" id="G2XR79"/>
<sequence>MTNLCSVESLAEKKRMNDDDTLVSQTHSTTGDTTAFNRAASEVTYDIGKWPNAELTYDIGKQSNAALTQLRHEMPDIRIHIAPRRPVRHLSSFIDSHTITATLAVKTVMGVNGLPQTMTKYNDSRRSPHTTRYPQD</sequence>
<dbReference type="InParanoid" id="G2XR79"/>
<feature type="region of interest" description="Disordered" evidence="1">
    <location>
        <begin position="116"/>
        <end position="136"/>
    </location>
</feature>
<dbReference type="HOGENOM" id="CLU_155350_0_0_1"/>
<protein>
    <submittedName>
        <fullName evidence="2">Uncharacterized protein</fullName>
    </submittedName>
</protein>
<gene>
    <name evidence="2" type="ORF">BofuT4_P013560.1</name>
</gene>
<dbReference type="Proteomes" id="UP000008177">
    <property type="component" value="Unplaced contigs"/>
</dbReference>
<dbReference type="EMBL" id="FQ790255">
    <property type="protein sequence ID" value="CCD43247.1"/>
    <property type="molecule type" value="Genomic_DNA"/>
</dbReference>